<dbReference type="OrthoDB" id="10647815at2759"/>
<feature type="region of interest" description="Disordered" evidence="1">
    <location>
        <begin position="1"/>
        <end position="39"/>
    </location>
</feature>
<organism evidence="2 3">
    <name type="scientific">Exidia glandulosa HHB12029</name>
    <dbReference type="NCBI Taxonomy" id="1314781"/>
    <lineage>
        <taxon>Eukaryota</taxon>
        <taxon>Fungi</taxon>
        <taxon>Dikarya</taxon>
        <taxon>Basidiomycota</taxon>
        <taxon>Agaricomycotina</taxon>
        <taxon>Agaricomycetes</taxon>
        <taxon>Auriculariales</taxon>
        <taxon>Exidiaceae</taxon>
        <taxon>Exidia</taxon>
    </lineage>
</organism>
<dbReference type="AlphaFoldDB" id="A0A165HUI4"/>
<name>A0A165HUI4_EXIGL</name>
<evidence type="ECO:0000313" key="2">
    <source>
        <dbReference type="EMBL" id="KZV92482.1"/>
    </source>
</evidence>
<keyword evidence="3" id="KW-1185">Reference proteome</keyword>
<evidence type="ECO:0000313" key="3">
    <source>
        <dbReference type="Proteomes" id="UP000077266"/>
    </source>
</evidence>
<proteinExistence type="predicted"/>
<gene>
    <name evidence="2" type="ORF">EXIGLDRAFT_768924</name>
</gene>
<feature type="region of interest" description="Disordered" evidence="1">
    <location>
        <begin position="151"/>
        <end position="178"/>
    </location>
</feature>
<dbReference type="EMBL" id="KV426007">
    <property type="protein sequence ID" value="KZV92482.1"/>
    <property type="molecule type" value="Genomic_DNA"/>
</dbReference>
<reference evidence="2 3" key="1">
    <citation type="journal article" date="2016" name="Mol. Biol. Evol.">
        <title>Comparative Genomics of Early-Diverging Mushroom-Forming Fungi Provides Insights into the Origins of Lignocellulose Decay Capabilities.</title>
        <authorList>
            <person name="Nagy L.G."/>
            <person name="Riley R."/>
            <person name="Tritt A."/>
            <person name="Adam C."/>
            <person name="Daum C."/>
            <person name="Floudas D."/>
            <person name="Sun H."/>
            <person name="Yadav J.S."/>
            <person name="Pangilinan J."/>
            <person name="Larsson K.H."/>
            <person name="Matsuura K."/>
            <person name="Barry K."/>
            <person name="Labutti K."/>
            <person name="Kuo R."/>
            <person name="Ohm R.A."/>
            <person name="Bhattacharya S.S."/>
            <person name="Shirouzu T."/>
            <person name="Yoshinaga Y."/>
            <person name="Martin F.M."/>
            <person name="Grigoriev I.V."/>
            <person name="Hibbett D.S."/>
        </authorList>
    </citation>
    <scope>NUCLEOTIDE SEQUENCE [LARGE SCALE GENOMIC DNA]</scope>
    <source>
        <strain evidence="2 3">HHB12029</strain>
    </source>
</reference>
<protein>
    <submittedName>
        <fullName evidence="2">Uncharacterized protein</fullName>
    </submittedName>
</protein>
<feature type="region of interest" description="Disordered" evidence="1">
    <location>
        <begin position="96"/>
        <end position="121"/>
    </location>
</feature>
<dbReference type="InParanoid" id="A0A165HUI4"/>
<dbReference type="Proteomes" id="UP000077266">
    <property type="component" value="Unassembled WGS sequence"/>
</dbReference>
<sequence length="239" mass="26304">MSDIRRSKTLPASLETSLGRKAGGLPPRRAMTQKSQDALSDANPFSLCEFFQGQPGSWRWLQQSEDGADYGSDDEMPPHSMTARRAVFDFEGMHGYASDSDLDSNDWPETPGGPGNEEEKRIWREDKLGVLRMTSDAVFVGLSSAGERLREPVIGSGPPSRSPSPLPVYPSVGREEPEDMESVHMSMCARRESRTAELIGYAATIDAPPGDSKLFVEKEQETLERSLVERIVGVLSGWV</sequence>
<evidence type="ECO:0000256" key="1">
    <source>
        <dbReference type="SAM" id="MobiDB-lite"/>
    </source>
</evidence>
<accession>A0A165HUI4</accession>